<proteinExistence type="predicted"/>
<dbReference type="Proteomes" id="UP000265520">
    <property type="component" value="Unassembled WGS sequence"/>
</dbReference>
<name>A0A392TX47_9FABA</name>
<dbReference type="EMBL" id="LXQA010664397">
    <property type="protein sequence ID" value="MCI64850.1"/>
    <property type="molecule type" value="Genomic_DNA"/>
</dbReference>
<accession>A0A392TX47</accession>
<evidence type="ECO:0000313" key="1">
    <source>
        <dbReference type="EMBL" id="MCI64850.1"/>
    </source>
</evidence>
<sequence>DENSCLIPSEAQKSENIAFSNSLP</sequence>
<evidence type="ECO:0000313" key="2">
    <source>
        <dbReference type="Proteomes" id="UP000265520"/>
    </source>
</evidence>
<protein>
    <submittedName>
        <fullName evidence="1">Uncharacterized protein</fullName>
    </submittedName>
</protein>
<reference evidence="1 2" key="1">
    <citation type="journal article" date="2018" name="Front. Plant Sci.">
        <title>Red Clover (Trifolium pratense) and Zigzag Clover (T. medium) - A Picture of Genomic Similarities and Differences.</title>
        <authorList>
            <person name="Dluhosova J."/>
            <person name="Istvanek J."/>
            <person name="Nedelnik J."/>
            <person name="Repkova J."/>
        </authorList>
    </citation>
    <scope>NUCLEOTIDE SEQUENCE [LARGE SCALE GENOMIC DNA]</scope>
    <source>
        <strain evidence="2">cv. 10/8</strain>
        <tissue evidence="1">Leaf</tissue>
    </source>
</reference>
<comment type="caution">
    <text evidence="1">The sequence shown here is derived from an EMBL/GenBank/DDBJ whole genome shotgun (WGS) entry which is preliminary data.</text>
</comment>
<dbReference type="AlphaFoldDB" id="A0A392TX47"/>
<keyword evidence="2" id="KW-1185">Reference proteome</keyword>
<organism evidence="1 2">
    <name type="scientific">Trifolium medium</name>
    <dbReference type="NCBI Taxonomy" id="97028"/>
    <lineage>
        <taxon>Eukaryota</taxon>
        <taxon>Viridiplantae</taxon>
        <taxon>Streptophyta</taxon>
        <taxon>Embryophyta</taxon>
        <taxon>Tracheophyta</taxon>
        <taxon>Spermatophyta</taxon>
        <taxon>Magnoliopsida</taxon>
        <taxon>eudicotyledons</taxon>
        <taxon>Gunneridae</taxon>
        <taxon>Pentapetalae</taxon>
        <taxon>rosids</taxon>
        <taxon>fabids</taxon>
        <taxon>Fabales</taxon>
        <taxon>Fabaceae</taxon>
        <taxon>Papilionoideae</taxon>
        <taxon>50 kb inversion clade</taxon>
        <taxon>NPAAA clade</taxon>
        <taxon>Hologalegina</taxon>
        <taxon>IRL clade</taxon>
        <taxon>Trifolieae</taxon>
        <taxon>Trifolium</taxon>
    </lineage>
</organism>
<feature type="non-terminal residue" evidence="1">
    <location>
        <position position="1"/>
    </location>
</feature>